<dbReference type="GO" id="GO:0016757">
    <property type="term" value="F:glycosyltransferase activity"/>
    <property type="evidence" value="ECO:0007669"/>
    <property type="project" value="UniProtKB-KW"/>
</dbReference>
<dbReference type="Gene3D" id="3.40.50.2000">
    <property type="entry name" value="Glycogen Phosphorylase B"/>
    <property type="match status" value="1"/>
</dbReference>
<keyword evidence="1" id="KW-0328">Glycosyltransferase</keyword>
<accession>A0A1X7JHY5</accession>
<evidence type="ECO:0000313" key="4">
    <source>
        <dbReference type="EMBL" id="SMG27350.1"/>
    </source>
</evidence>
<dbReference type="OrthoDB" id="9790710at2"/>
<name>A0A1X7JHY5_9FLAO</name>
<reference evidence="5" key="1">
    <citation type="submission" date="2017-04" db="EMBL/GenBank/DDBJ databases">
        <authorList>
            <person name="Varghese N."/>
            <person name="Submissions S."/>
        </authorList>
    </citation>
    <scope>NUCLEOTIDE SEQUENCE [LARGE SCALE GENOMIC DNA]</scope>
    <source>
        <strain evidence="5">DSM 19835</strain>
    </source>
</reference>
<evidence type="ECO:0000313" key="5">
    <source>
        <dbReference type="Proteomes" id="UP000193420"/>
    </source>
</evidence>
<dbReference type="EMBL" id="FXAO01000003">
    <property type="protein sequence ID" value="SMG27350.1"/>
    <property type="molecule type" value="Genomic_DNA"/>
</dbReference>
<dbReference type="CDD" id="cd03801">
    <property type="entry name" value="GT4_PimA-like"/>
    <property type="match status" value="1"/>
</dbReference>
<dbReference type="Pfam" id="PF00534">
    <property type="entry name" value="Glycos_transf_1"/>
    <property type="match status" value="1"/>
</dbReference>
<dbReference type="Proteomes" id="UP000193420">
    <property type="component" value="Unassembled WGS sequence"/>
</dbReference>
<proteinExistence type="predicted"/>
<dbReference type="InterPro" id="IPR001296">
    <property type="entry name" value="Glyco_trans_1"/>
</dbReference>
<keyword evidence="5" id="KW-1185">Reference proteome</keyword>
<gene>
    <name evidence="4" type="ORF">SAMN03080602_01848</name>
</gene>
<evidence type="ECO:0000256" key="2">
    <source>
        <dbReference type="ARBA" id="ARBA00022679"/>
    </source>
</evidence>
<dbReference type="AlphaFoldDB" id="A0A1X7JHY5"/>
<organism evidence="4 5">
    <name type="scientific">Arenibacter troitsensis</name>
    <dbReference type="NCBI Taxonomy" id="188872"/>
    <lineage>
        <taxon>Bacteria</taxon>
        <taxon>Pseudomonadati</taxon>
        <taxon>Bacteroidota</taxon>
        <taxon>Flavobacteriia</taxon>
        <taxon>Flavobacteriales</taxon>
        <taxon>Flavobacteriaceae</taxon>
        <taxon>Arenibacter</taxon>
    </lineage>
</organism>
<keyword evidence="2 4" id="KW-0808">Transferase</keyword>
<dbReference type="STRING" id="188872.SAMN03080602_01848"/>
<dbReference type="PANTHER" id="PTHR12526:SF629">
    <property type="entry name" value="TEICHURONIC ACID BIOSYNTHESIS GLYCOSYLTRANSFERASE TUAH-RELATED"/>
    <property type="match status" value="1"/>
</dbReference>
<dbReference type="PANTHER" id="PTHR12526">
    <property type="entry name" value="GLYCOSYLTRANSFERASE"/>
    <property type="match status" value="1"/>
</dbReference>
<evidence type="ECO:0000259" key="3">
    <source>
        <dbReference type="Pfam" id="PF00534"/>
    </source>
</evidence>
<feature type="domain" description="Glycosyl transferase family 1" evidence="3">
    <location>
        <begin position="178"/>
        <end position="339"/>
    </location>
</feature>
<protein>
    <submittedName>
        <fullName evidence="4">Glycosyl transferases group 1</fullName>
    </submittedName>
</protein>
<dbReference type="SUPFAM" id="SSF53756">
    <property type="entry name" value="UDP-Glycosyltransferase/glycogen phosphorylase"/>
    <property type="match status" value="1"/>
</dbReference>
<sequence>MPNVGLIDKLLNVMNKPKVLVFGNFNYSTNNLCGQTVKTRNVYQLLKSKENQYFSEVVYFDTDSLNSNKLGLFQGLYHVIKADELFYLPATKNLTYIFPFVFILSKLFSAKIHFVVVGGWLGEFLQSRPIYRFMISKVHHIYPETDALCNCLTMDYGFNKVKRLNNFRDTNFSPVQSATGNRIRLVFMARVHPLKGVETLFKLSQRLNKLNLENVSIDIYGPILEDYKEEFNKLLNTANKYITYRGVLQPNEIYQVLSQYDIMLFPTQFYTEGFPGSILDAYISGIPVIASNWLYASEFIDHTSGAIVEFNNVDDFINKVLMLIENPEKIDALKQGARAKSHEFSSDKAWEIIKSITFPIKQ</sequence>
<evidence type="ECO:0000256" key="1">
    <source>
        <dbReference type="ARBA" id="ARBA00022676"/>
    </source>
</evidence>